<evidence type="ECO:0000313" key="2">
    <source>
        <dbReference type="Proteomes" id="UP000695023"/>
    </source>
</evidence>
<protein>
    <submittedName>
        <fullName evidence="3">Uncharacterized protein LOC102195394</fullName>
    </submittedName>
</protein>
<feature type="region of interest" description="Disordered" evidence="1">
    <location>
        <begin position="57"/>
        <end position="193"/>
    </location>
</feature>
<evidence type="ECO:0000256" key="1">
    <source>
        <dbReference type="SAM" id="MobiDB-lite"/>
    </source>
</evidence>
<feature type="compositionally biased region" description="Polar residues" evidence="1">
    <location>
        <begin position="153"/>
        <end position="167"/>
    </location>
</feature>
<accession>A0A9Y3S5G0</accession>
<proteinExistence type="predicted"/>
<organism evidence="2 3">
    <name type="scientific">Pundamilia nyererei</name>
    <dbReference type="NCBI Taxonomy" id="303518"/>
    <lineage>
        <taxon>Eukaryota</taxon>
        <taxon>Metazoa</taxon>
        <taxon>Chordata</taxon>
        <taxon>Craniata</taxon>
        <taxon>Vertebrata</taxon>
        <taxon>Euteleostomi</taxon>
        <taxon>Actinopterygii</taxon>
        <taxon>Neopterygii</taxon>
        <taxon>Teleostei</taxon>
        <taxon>Neoteleostei</taxon>
        <taxon>Acanthomorphata</taxon>
        <taxon>Ovalentaria</taxon>
        <taxon>Cichlomorphae</taxon>
        <taxon>Cichliformes</taxon>
        <taxon>Cichlidae</taxon>
        <taxon>African cichlids</taxon>
        <taxon>Pseudocrenilabrinae</taxon>
        <taxon>Haplochromini</taxon>
        <taxon>Pundamilia</taxon>
    </lineage>
</organism>
<sequence length="286" mass="31939">MLTFLKILQKKKTTKFKEHLPQNIIERFGVETSIQKVKEALDRIPRRDDAVQKHLRPFVHKLKSKQEKKKKGKRINSQRKTDPVGIMKSKKKKMENKDSSLRSTETTETPKAPAVFSPWPMNTVSSMSLNGATKTPETDPVSTMKPKKKKTQNNDLSMKSAETTNAPESDCSEPSEAKLEEPANSDSSLNLNGATKTPKAAVQVQSAPVHTGRVKIKAVTSFNKSNTHLVVDVKTELKECFVRTRLLAEALGYKMEEGVEARIREAMPISAEATMQGKKITAIKKV</sequence>
<dbReference type="GeneID" id="102195394"/>
<dbReference type="Proteomes" id="UP000695023">
    <property type="component" value="Unplaced"/>
</dbReference>
<dbReference type="AlphaFoldDB" id="A0A9Y3S5G0"/>
<feature type="compositionally biased region" description="Basic residues" evidence="1">
    <location>
        <begin position="57"/>
        <end position="77"/>
    </location>
</feature>
<name>A0A9Y3S5G0_9CICH</name>
<gene>
    <name evidence="3" type="primary">LOC102195394</name>
</gene>
<reference evidence="3" key="1">
    <citation type="submission" date="2025-08" db="UniProtKB">
        <authorList>
            <consortium name="RefSeq"/>
        </authorList>
    </citation>
    <scope>IDENTIFICATION</scope>
</reference>
<feature type="compositionally biased region" description="Polar residues" evidence="1">
    <location>
        <begin position="120"/>
        <end position="135"/>
    </location>
</feature>
<keyword evidence="2" id="KW-1185">Reference proteome</keyword>
<dbReference type="RefSeq" id="XP_005755836.1">
    <property type="nucleotide sequence ID" value="XM_005755779.1"/>
</dbReference>
<feature type="compositionally biased region" description="Polar residues" evidence="1">
    <location>
        <begin position="184"/>
        <end position="193"/>
    </location>
</feature>
<evidence type="ECO:0000313" key="3">
    <source>
        <dbReference type="RefSeq" id="XP_005755836.1"/>
    </source>
</evidence>